<evidence type="ECO:0000256" key="1">
    <source>
        <dbReference type="SAM" id="MobiDB-lite"/>
    </source>
</evidence>
<name>A0AAV4FCY4_9GAST</name>
<dbReference type="AlphaFoldDB" id="A0AAV4FCY4"/>
<organism evidence="2 3">
    <name type="scientific">Elysia marginata</name>
    <dbReference type="NCBI Taxonomy" id="1093978"/>
    <lineage>
        <taxon>Eukaryota</taxon>
        <taxon>Metazoa</taxon>
        <taxon>Spiralia</taxon>
        <taxon>Lophotrochozoa</taxon>
        <taxon>Mollusca</taxon>
        <taxon>Gastropoda</taxon>
        <taxon>Heterobranchia</taxon>
        <taxon>Euthyneura</taxon>
        <taxon>Panpulmonata</taxon>
        <taxon>Sacoglossa</taxon>
        <taxon>Placobranchoidea</taxon>
        <taxon>Plakobranchidae</taxon>
        <taxon>Elysia</taxon>
    </lineage>
</organism>
<accession>A0AAV4FCY4</accession>
<dbReference type="EMBL" id="BMAT01000679">
    <property type="protein sequence ID" value="GFR70924.1"/>
    <property type="molecule type" value="Genomic_DNA"/>
</dbReference>
<feature type="compositionally biased region" description="Acidic residues" evidence="1">
    <location>
        <begin position="56"/>
        <end position="65"/>
    </location>
</feature>
<evidence type="ECO:0000313" key="3">
    <source>
        <dbReference type="Proteomes" id="UP000762676"/>
    </source>
</evidence>
<feature type="region of interest" description="Disordered" evidence="1">
    <location>
        <begin position="52"/>
        <end position="120"/>
    </location>
</feature>
<reference evidence="2 3" key="1">
    <citation type="journal article" date="2021" name="Elife">
        <title>Chloroplast acquisition without the gene transfer in kleptoplastic sea slugs, Plakobranchus ocellatus.</title>
        <authorList>
            <person name="Maeda T."/>
            <person name="Takahashi S."/>
            <person name="Yoshida T."/>
            <person name="Shimamura S."/>
            <person name="Takaki Y."/>
            <person name="Nagai Y."/>
            <person name="Toyoda A."/>
            <person name="Suzuki Y."/>
            <person name="Arimoto A."/>
            <person name="Ishii H."/>
            <person name="Satoh N."/>
            <person name="Nishiyama T."/>
            <person name="Hasebe M."/>
            <person name="Maruyama T."/>
            <person name="Minagawa J."/>
            <person name="Obokata J."/>
            <person name="Shigenobu S."/>
        </authorList>
    </citation>
    <scope>NUCLEOTIDE SEQUENCE [LARGE SCALE GENOMIC DNA]</scope>
</reference>
<gene>
    <name evidence="2" type="ORF">ElyMa_000339700</name>
</gene>
<evidence type="ECO:0000313" key="2">
    <source>
        <dbReference type="EMBL" id="GFR70924.1"/>
    </source>
</evidence>
<proteinExistence type="predicted"/>
<comment type="caution">
    <text evidence="2">The sequence shown here is derived from an EMBL/GenBank/DDBJ whole genome shotgun (WGS) entry which is preliminary data.</text>
</comment>
<dbReference type="Proteomes" id="UP000762676">
    <property type="component" value="Unassembled WGS sequence"/>
</dbReference>
<sequence>MWESLQQRCHRVLSLPTMGAQKTEIRAKYVDLTANSNATSVYEEFTPVYRNHSEEAVSDQSEDDNGVTAVPLAEALPDLDEVPTIPTSDFQDEDPASPASIFPDDELISPAEAPSDKVDH</sequence>
<keyword evidence="3" id="KW-1185">Reference proteome</keyword>
<protein>
    <submittedName>
        <fullName evidence="2">Uncharacterized protein</fullName>
    </submittedName>
</protein>